<dbReference type="Gene3D" id="3.40.50.720">
    <property type="entry name" value="NAD(P)-binding Rossmann-like Domain"/>
    <property type="match status" value="1"/>
</dbReference>
<evidence type="ECO:0000313" key="7">
    <source>
        <dbReference type="EMBL" id="KAJ8749883.1"/>
    </source>
</evidence>
<keyword evidence="4" id="KW-0560">Oxidoreductase</keyword>
<comment type="function">
    <text evidence="4">Catalyzes the reduction of fatty acyl-CoA to fatty alcohols.</text>
</comment>
<dbReference type="SUPFAM" id="SSF51735">
    <property type="entry name" value="NAD(P)-binding Rossmann-fold domains"/>
    <property type="match status" value="1"/>
</dbReference>
<sequence>MEFGSIIQFLENKSVLVTGATGFLAKIFVEKILRVQPKVKKIYLLLRAADANTAHERLQNEIIGKDLFRVLKEKYGTNLNSIIKDKIVPLAGDVCLPDLGLKDSNFREEMMSELDVVLNFAATTDFNERYDIALGANTIGAMHALSFSQRCAKVNLLVHVSTAYVCGESSGFIRENSYRLGDTLNSASGLNIDEEKRIVEAKLNELRTGGATKQEIEETMRDLGMKRAKVYGWPNTYVFTKAMGEMVIGHFKGKFPAVIVRPTMVTSTCKEPFPGWLEGVKTIDALTVGYGKGRITCFLADETAVVDVIPADIVVNAIIVAMVAHYNRPSHLIYHVGSSVRNPITYANLHDYGYQYFTKEPWIGKDGKPVKVRRVKVLNSMDSFHRYLAIRYLLLLKGLKLVTTFCQHFEGMYNDLNRKINLVVGLVELYRPYLFFQGVFDDTNTENLRAAARKNLGVESDMFFFDPKYVNWDDYFLSAHGPGVVKYAFKR</sequence>
<dbReference type="InterPro" id="IPR033640">
    <property type="entry name" value="FAR_C"/>
</dbReference>
<feature type="domain" description="Fatty acyl-CoA reductase C-terminal" evidence="5">
    <location>
        <begin position="401"/>
        <end position="490"/>
    </location>
</feature>
<evidence type="ECO:0000259" key="5">
    <source>
        <dbReference type="Pfam" id="PF03015"/>
    </source>
</evidence>
<name>A0AAV8SCW7_9ROSI</name>
<keyword evidence="2 4" id="KW-0444">Lipid biosynthesis</keyword>
<dbReference type="PANTHER" id="PTHR11011">
    <property type="entry name" value="MALE STERILITY PROTEIN 2-RELATED"/>
    <property type="match status" value="1"/>
</dbReference>
<dbReference type="GO" id="GO:0035336">
    <property type="term" value="P:long-chain fatty-acyl-CoA metabolic process"/>
    <property type="evidence" value="ECO:0007669"/>
    <property type="project" value="TreeGrafter"/>
</dbReference>
<dbReference type="AlphaFoldDB" id="A0AAV8SCW7"/>
<comment type="catalytic activity">
    <reaction evidence="4">
        <text>a long-chain fatty acyl-CoA + 2 NADPH + 2 H(+) = a long-chain primary fatty alcohol + 2 NADP(+) + CoA</text>
        <dbReference type="Rhea" id="RHEA:52716"/>
        <dbReference type="ChEBI" id="CHEBI:15378"/>
        <dbReference type="ChEBI" id="CHEBI:57287"/>
        <dbReference type="ChEBI" id="CHEBI:57783"/>
        <dbReference type="ChEBI" id="CHEBI:58349"/>
        <dbReference type="ChEBI" id="CHEBI:77396"/>
        <dbReference type="ChEBI" id="CHEBI:83139"/>
        <dbReference type="EC" id="1.2.1.84"/>
    </reaction>
</comment>
<organism evidence="7 8">
    <name type="scientific">Erythroxylum novogranatense</name>
    <dbReference type="NCBI Taxonomy" id="1862640"/>
    <lineage>
        <taxon>Eukaryota</taxon>
        <taxon>Viridiplantae</taxon>
        <taxon>Streptophyta</taxon>
        <taxon>Embryophyta</taxon>
        <taxon>Tracheophyta</taxon>
        <taxon>Spermatophyta</taxon>
        <taxon>Magnoliopsida</taxon>
        <taxon>eudicotyledons</taxon>
        <taxon>Gunneridae</taxon>
        <taxon>Pentapetalae</taxon>
        <taxon>rosids</taxon>
        <taxon>fabids</taxon>
        <taxon>Malpighiales</taxon>
        <taxon>Erythroxylaceae</taxon>
        <taxon>Erythroxylum</taxon>
    </lineage>
</organism>
<dbReference type="EC" id="1.2.1.84" evidence="4"/>
<dbReference type="EMBL" id="JAIWQS010000011">
    <property type="protein sequence ID" value="KAJ8749883.1"/>
    <property type="molecule type" value="Genomic_DNA"/>
</dbReference>
<comment type="similarity">
    <text evidence="1 4">Belongs to the fatty acyl-CoA reductase family.</text>
</comment>
<accession>A0AAV8SCW7</accession>
<feature type="domain" description="Thioester reductase (TE)" evidence="6">
    <location>
        <begin position="17"/>
        <end position="318"/>
    </location>
</feature>
<dbReference type="InterPro" id="IPR026055">
    <property type="entry name" value="FAR"/>
</dbReference>
<evidence type="ECO:0000259" key="6">
    <source>
        <dbReference type="Pfam" id="PF07993"/>
    </source>
</evidence>
<keyword evidence="4" id="KW-0521">NADP</keyword>
<reference evidence="7 8" key="1">
    <citation type="submission" date="2021-09" db="EMBL/GenBank/DDBJ databases">
        <title>Genomic insights and catalytic innovation underlie evolution of tropane alkaloids biosynthesis.</title>
        <authorList>
            <person name="Wang Y.-J."/>
            <person name="Tian T."/>
            <person name="Huang J.-P."/>
            <person name="Huang S.-X."/>
        </authorList>
    </citation>
    <scope>NUCLEOTIDE SEQUENCE [LARGE SCALE GENOMIC DNA]</scope>
    <source>
        <strain evidence="7">KIB-2018</strain>
        <tissue evidence="7">Leaf</tissue>
    </source>
</reference>
<dbReference type="CDD" id="cd05236">
    <property type="entry name" value="FAR-N_SDR_e"/>
    <property type="match status" value="1"/>
</dbReference>
<dbReference type="Pfam" id="PF07993">
    <property type="entry name" value="NAD_binding_4"/>
    <property type="match status" value="1"/>
</dbReference>
<dbReference type="PANTHER" id="PTHR11011:SF99">
    <property type="entry name" value="FATTY ACYL-COA REDUCTASE 3"/>
    <property type="match status" value="1"/>
</dbReference>
<keyword evidence="8" id="KW-1185">Reference proteome</keyword>
<dbReference type="Proteomes" id="UP001159364">
    <property type="component" value="Linkage Group LG11"/>
</dbReference>
<dbReference type="InterPro" id="IPR036291">
    <property type="entry name" value="NAD(P)-bd_dom_sf"/>
</dbReference>
<dbReference type="GO" id="GO:0080019">
    <property type="term" value="F:alcohol-forming very long-chain fatty acyl-CoA reductase activity"/>
    <property type="evidence" value="ECO:0007669"/>
    <property type="project" value="InterPro"/>
</dbReference>
<evidence type="ECO:0000256" key="4">
    <source>
        <dbReference type="RuleBase" id="RU363097"/>
    </source>
</evidence>
<protein>
    <recommendedName>
        <fullName evidence="4">Fatty acyl-CoA reductase</fullName>
        <ecNumber evidence="4">1.2.1.84</ecNumber>
    </recommendedName>
</protein>
<evidence type="ECO:0000313" key="8">
    <source>
        <dbReference type="Proteomes" id="UP001159364"/>
    </source>
</evidence>
<keyword evidence="3 4" id="KW-0443">Lipid metabolism</keyword>
<evidence type="ECO:0000256" key="2">
    <source>
        <dbReference type="ARBA" id="ARBA00022516"/>
    </source>
</evidence>
<dbReference type="GO" id="GO:0102965">
    <property type="term" value="F:alcohol-forming long-chain fatty acyl-CoA reductase activity"/>
    <property type="evidence" value="ECO:0007669"/>
    <property type="project" value="UniProtKB-EC"/>
</dbReference>
<dbReference type="InterPro" id="IPR013120">
    <property type="entry name" value="FAR_NAD-bd"/>
</dbReference>
<evidence type="ECO:0000256" key="1">
    <source>
        <dbReference type="ARBA" id="ARBA00005928"/>
    </source>
</evidence>
<evidence type="ECO:0000256" key="3">
    <source>
        <dbReference type="ARBA" id="ARBA00023098"/>
    </source>
</evidence>
<proteinExistence type="inferred from homology"/>
<dbReference type="CDD" id="cd09071">
    <property type="entry name" value="FAR_C"/>
    <property type="match status" value="1"/>
</dbReference>
<dbReference type="Pfam" id="PF03015">
    <property type="entry name" value="Sterile"/>
    <property type="match status" value="1"/>
</dbReference>
<gene>
    <name evidence="7" type="ORF">K2173_013798</name>
</gene>
<comment type="caution">
    <text evidence="7">The sequence shown here is derived from an EMBL/GenBank/DDBJ whole genome shotgun (WGS) entry which is preliminary data.</text>
</comment>
<dbReference type="GO" id="GO:0010345">
    <property type="term" value="P:suberin biosynthetic process"/>
    <property type="evidence" value="ECO:0007669"/>
    <property type="project" value="TreeGrafter"/>
</dbReference>